<comment type="caution">
    <text evidence="2">The sequence shown here is derived from an EMBL/GenBank/DDBJ whole genome shotgun (WGS) entry which is preliminary data.</text>
</comment>
<evidence type="ECO:0000313" key="3">
    <source>
        <dbReference type="Proteomes" id="UP001303046"/>
    </source>
</evidence>
<keyword evidence="3" id="KW-1185">Reference proteome</keyword>
<feature type="compositionally biased region" description="Basic residues" evidence="1">
    <location>
        <begin position="165"/>
        <end position="175"/>
    </location>
</feature>
<feature type="compositionally biased region" description="Basic and acidic residues" evidence="1">
    <location>
        <begin position="258"/>
        <end position="267"/>
    </location>
</feature>
<feature type="region of interest" description="Disordered" evidence="1">
    <location>
        <begin position="446"/>
        <end position="467"/>
    </location>
</feature>
<name>A0ABR1CJU8_NECAM</name>
<dbReference type="Proteomes" id="UP001303046">
    <property type="component" value="Unassembled WGS sequence"/>
</dbReference>
<feature type="compositionally biased region" description="Basic and acidic residues" evidence="1">
    <location>
        <begin position="207"/>
        <end position="221"/>
    </location>
</feature>
<organism evidence="2 3">
    <name type="scientific">Necator americanus</name>
    <name type="common">Human hookworm</name>
    <dbReference type="NCBI Taxonomy" id="51031"/>
    <lineage>
        <taxon>Eukaryota</taxon>
        <taxon>Metazoa</taxon>
        <taxon>Ecdysozoa</taxon>
        <taxon>Nematoda</taxon>
        <taxon>Chromadorea</taxon>
        <taxon>Rhabditida</taxon>
        <taxon>Rhabditina</taxon>
        <taxon>Rhabditomorpha</taxon>
        <taxon>Strongyloidea</taxon>
        <taxon>Ancylostomatidae</taxon>
        <taxon>Bunostominae</taxon>
        <taxon>Necator</taxon>
    </lineage>
</organism>
<evidence type="ECO:0000256" key="1">
    <source>
        <dbReference type="SAM" id="MobiDB-lite"/>
    </source>
</evidence>
<sequence>MVMDKKGNEAVVVRQELSYTVVSLGEKDDRMTFDITMIVTSSTTWISGLALLLLICSRKKKPRSLSEKKIRQRKRSKTRAKLLKKDAKRNRVKKSKVIREIFFPSRGFTGIRQLELDADRMPITSSRWPETLAKTPESGSLEVKTSSKVESPENYTQSKEEPRWSRRHKFRKKEGKKILPDSPETAIEKSYSFRSIRNIQKTQGDSSSREREKMKNKKETNTLEYQPTYENDETINDAPSLRRFEAMPDTEIGSLHPEFTERRKHPETTSAESILGPEEEEPNEPQQGDVDTNELVKRATLMIPMKLVKKKISAEKIVDEERKVVRAKHRMNVGVQPLQNKMGDMKNLKKLKRQVNKRSNISMERHPFTFHKPVISEGVLTTQSSIATSIDPPTPWFPAWEDLQAKHRKKLSSEPVMESTQIVDPKGCGSLEGSICSTEQGVFLKEDPTMKSVRELHGSHRKEPKDH</sequence>
<dbReference type="EMBL" id="JAVFWL010000002">
    <property type="protein sequence ID" value="KAK6737471.1"/>
    <property type="molecule type" value="Genomic_DNA"/>
</dbReference>
<gene>
    <name evidence="2" type="primary">Necator_chrII.g7693</name>
    <name evidence="2" type="ORF">RB195_019899</name>
</gene>
<feature type="region of interest" description="Disordered" evidence="1">
    <location>
        <begin position="255"/>
        <end position="289"/>
    </location>
</feature>
<feature type="compositionally biased region" description="Polar residues" evidence="1">
    <location>
        <begin position="192"/>
        <end position="206"/>
    </location>
</feature>
<reference evidence="2 3" key="1">
    <citation type="submission" date="2023-08" db="EMBL/GenBank/DDBJ databases">
        <title>A Necator americanus chromosomal reference genome.</title>
        <authorList>
            <person name="Ilik V."/>
            <person name="Petrzelkova K.J."/>
            <person name="Pardy F."/>
            <person name="Fuh T."/>
            <person name="Niatou-Singa F.S."/>
            <person name="Gouil Q."/>
            <person name="Baker L."/>
            <person name="Ritchie M.E."/>
            <person name="Jex A.R."/>
            <person name="Gazzola D."/>
            <person name="Li H."/>
            <person name="Toshio Fujiwara R."/>
            <person name="Zhan B."/>
            <person name="Aroian R.V."/>
            <person name="Pafco B."/>
            <person name="Schwarz E.M."/>
        </authorList>
    </citation>
    <scope>NUCLEOTIDE SEQUENCE [LARGE SCALE GENOMIC DNA]</scope>
    <source>
        <strain evidence="2 3">Aroian</strain>
        <tissue evidence="2">Whole animal</tissue>
    </source>
</reference>
<accession>A0ABR1CJU8</accession>
<feature type="region of interest" description="Disordered" evidence="1">
    <location>
        <begin position="127"/>
        <end position="239"/>
    </location>
</feature>
<evidence type="ECO:0000313" key="2">
    <source>
        <dbReference type="EMBL" id="KAK6737471.1"/>
    </source>
</evidence>
<proteinExistence type="predicted"/>
<protein>
    <submittedName>
        <fullName evidence="2">Uncharacterized protein</fullName>
    </submittedName>
</protein>